<evidence type="ECO:0000313" key="1">
    <source>
        <dbReference type="EMBL" id="KAJ1362065.1"/>
    </source>
</evidence>
<evidence type="ECO:0000313" key="2">
    <source>
        <dbReference type="Proteomes" id="UP001196413"/>
    </source>
</evidence>
<dbReference type="EMBL" id="JAHQIW010004359">
    <property type="protein sequence ID" value="KAJ1362065.1"/>
    <property type="molecule type" value="Genomic_DNA"/>
</dbReference>
<accession>A0AAD5QU78</accession>
<sequence length="170" mass="18087">MISLLAIISAVLGCGVIPAGQESTRTFTVTGITTLPSAMIYADKPDVVAQVPGIATSRNGAQAFVSRLVMQTQTFVLVVLDVLESQARSALLSDAVISAILAQLSVRITYEPLPCQKVVFDVTKETDMKKDEQFCIILGNTVTGICIAKMTGARNMCMDANQAAIMPLPH</sequence>
<proteinExistence type="predicted"/>
<keyword evidence="2" id="KW-1185">Reference proteome</keyword>
<organism evidence="1 2">
    <name type="scientific">Parelaphostrongylus tenuis</name>
    <name type="common">Meningeal worm</name>
    <dbReference type="NCBI Taxonomy" id="148309"/>
    <lineage>
        <taxon>Eukaryota</taxon>
        <taxon>Metazoa</taxon>
        <taxon>Ecdysozoa</taxon>
        <taxon>Nematoda</taxon>
        <taxon>Chromadorea</taxon>
        <taxon>Rhabditida</taxon>
        <taxon>Rhabditina</taxon>
        <taxon>Rhabditomorpha</taxon>
        <taxon>Strongyloidea</taxon>
        <taxon>Metastrongylidae</taxon>
        <taxon>Parelaphostrongylus</taxon>
    </lineage>
</organism>
<protein>
    <submittedName>
        <fullName evidence="1">Uncharacterized protein</fullName>
    </submittedName>
</protein>
<comment type="caution">
    <text evidence="1">The sequence shown here is derived from an EMBL/GenBank/DDBJ whole genome shotgun (WGS) entry which is preliminary data.</text>
</comment>
<gene>
    <name evidence="1" type="ORF">KIN20_021475</name>
</gene>
<name>A0AAD5QU78_PARTN</name>
<dbReference type="Proteomes" id="UP001196413">
    <property type="component" value="Unassembled WGS sequence"/>
</dbReference>
<dbReference type="AlphaFoldDB" id="A0AAD5QU78"/>
<reference evidence="1" key="1">
    <citation type="submission" date="2021-06" db="EMBL/GenBank/DDBJ databases">
        <title>Parelaphostrongylus tenuis whole genome reference sequence.</title>
        <authorList>
            <person name="Garwood T.J."/>
            <person name="Larsen P.A."/>
            <person name="Fountain-Jones N.M."/>
            <person name="Garbe J.R."/>
            <person name="Macchietto M.G."/>
            <person name="Kania S.A."/>
            <person name="Gerhold R.W."/>
            <person name="Richards J.E."/>
            <person name="Wolf T.M."/>
        </authorList>
    </citation>
    <scope>NUCLEOTIDE SEQUENCE</scope>
    <source>
        <strain evidence="1">MNPRO001-30</strain>
        <tissue evidence="1">Meninges</tissue>
    </source>
</reference>